<dbReference type="AlphaFoldDB" id="A0A6A4QJ03"/>
<feature type="compositionally biased region" description="Low complexity" evidence="1">
    <location>
        <begin position="1"/>
        <end position="17"/>
    </location>
</feature>
<keyword evidence="3" id="KW-1185">Reference proteome</keyword>
<gene>
    <name evidence="2" type="ORF">Lalb_Chr05g0216911</name>
</gene>
<dbReference type="EMBL" id="WOCE01000005">
    <property type="protein sequence ID" value="KAE9613387.1"/>
    <property type="molecule type" value="Genomic_DNA"/>
</dbReference>
<sequence>MAESLSSPTTSQSNSQPGAPNSLLNQPHQLPSTHSTPPPPPSSSTPLPSNPNFNLPLPLPPPQFSTSVIPPPSMPSFRPLLSQSFQFSPSYNPGAAPNLTFQNPPPDMASGAVAVPGSVPPMQSMMSYQIPPFHQANPALRQFSPFPNGYAAPPSGTTLGTACFLG</sequence>
<name>A0A6A4QJ03_LUPAL</name>
<evidence type="ECO:0000256" key="1">
    <source>
        <dbReference type="SAM" id="MobiDB-lite"/>
    </source>
</evidence>
<feature type="compositionally biased region" description="Pro residues" evidence="1">
    <location>
        <begin position="57"/>
        <end position="74"/>
    </location>
</feature>
<accession>A0A6A4QJ03</accession>
<protein>
    <submittedName>
        <fullName evidence="2">Uncharacterized protein</fullName>
    </submittedName>
</protein>
<proteinExistence type="predicted"/>
<feature type="region of interest" description="Disordered" evidence="1">
    <location>
        <begin position="88"/>
        <end position="107"/>
    </location>
</feature>
<feature type="region of interest" description="Disordered" evidence="1">
    <location>
        <begin position="1"/>
        <end position="80"/>
    </location>
</feature>
<reference evidence="3" key="1">
    <citation type="journal article" date="2020" name="Nat. Commun.">
        <title>Genome sequence of the cluster root forming white lupin.</title>
        <authorList>
            <person name="Hufnagel B."/>
            <person name="Marques A."/>
            <person name="Soriano A."/>
            <person name="Marques L."/>
            <person name="Divol F."/>
            <person name="Doumas P."/>
            <person name="Sallet E."/>
            <person name="Mancinotti D."/>
            <person name="Carrere S."/>
            <person name="Marande W."/>
            <person name="Arribat S."/>
            <person name="Keller J."/>
            <person name="Huneau C."/>
            <person name="Blein T."/>
            <person name="Aime D."/>
            <person name="Laguerre M."/>
            <person name="Taylor J."/>
            <person name="Schubert V."/>
            <person name="Nelson M."/>
            <person name="Geu-Flores F."/>
            <person name="Crespi M."/>
            <person name="Gallardo-Guerrero K."/>
            <person name="Delaux P.-M."/>
            <person name="Salse J."/>
            <person name="Berges H."/>
            <person name="Guyot R."/>
            <person name="Gouzy J."/>
            <person name="Peret B."/>
        </authorList>
    </citation>
    <scope>NUCLEOTIDE SEQUENCE [LARGE SCALE GENOMIC DNA]</scope>
    <source>
        <strain evidence="3">cv. Amiga</strain>
    </source>
</reference>
<evidence type="ECO:0000313" key="3">
    <source>
        <dbReference type="Proteomes" id="UP000447434"/>
    </source>
</evidence>
<feature type="compositionally biased region" description="Low complexity" evidence="1">
    <location>
        <begin position="44"/>
        <end position="56"/>
    </location>
</feature>
<organism evidence="2 3">
    <name type="scientific">Lupinus albus</name>
    <name type="common">White lupine</name>
    <name type="synonym">Lupinus termis</name>
    <dbReference type="NCBI Taxonomy" id="3870"/>
    <lineage>
        <taxon>Eukaryota</taxon>
        <taxon>Viridiplantae</taxon>
        <taxon>Streptophyta</taxon>
        <taxon>Embryophyta</taxon>
        <taxon>Tracheophyta</taxon>
        <taxon>Spermatophyta</taxon>
        <taxon>Magnoliopsida</taxon>
        <taxon>eudicotyledons</taxon>
        <taxon>Gunneridae</taxon>
        <taxon>Pentapetalae</taxon>
        <taxon>rosids</taxon>
        <taxon>fabids</taxon>
        <taxon>Fabales</taxon>
        <taxon>Fabaceae</taxon>
        <taxon>Papilionoideae</taxon>
        <taxon>50 kb inversion clade</taxon>
        <taxon>genistoids sensu lato</taxon>
        <taxon>core genistoids</taxon>
        <taxon>Genisteae</taxon>
        <taxon>Lupinus</taxon>
    </lineage>
</organism>
<dbReference type="Proteomes" id="UP000447434">
    <property type="component" value="Chromosome 5"/>
</dbReference>
<comment type="caution">
    <text evidence="2">The sequence shown here is derived from an EMBL/GenBank/DDBJ whole genome shotgun (WGS) entry which is preliminary data.</text>
</comment>
<evidence type="ECO:0000313" key="2">
    <source>
        <dbReference type="EMBL" id="KAE9613387.1"/>
    </source>
</evidence>